<gene>
    <name evidence="3" type="ORF">HY221_02690</name>
</gene>
<evidence type="ECO:0000256" key="2">
    <source>
        <dbReference type="SAM" id="SignalP"/>
    </source>
</evidence>
<accession>A0A932R245</accession>
<comment type="caution">
    <text evidence="3">The sequence shown here is derived from an EMBL/GenBank/DDBJ whole genome shotgun (WGS) entry which is preliminary data.</text>
</comment>
<protein>
    <submittedName>
        <fullName evidence="3">Uncharacterized protein</fullName>
    </submittedName>
</protein>
<feature type="signal peptide" evidence="2">
    <location>
        <begin position="1"/>
        <end position="25"/>
    </location>
</feature>
<dbReference type="AlphaFoldDB" id="A0A932R245"/>
<evidence type="ECO:0000313" key="3">
    <source>
        <dbReference type="EMBL" id="MBI3631221.1"/>
    </source>
</evidence>
<keyword evidence="1" id="KW-1133">Transmembrane helix</keyword>
<dbReference type="EMBL" id="JACQCR010000062">
    <property type="protein sequence ID" value="MBI3631221.1"/>
    <property type="molecule type" value="Genomic_DNA"/>
</dbReference>
<dbReference type="Proteomes" id="UP000753196">
    <property type="component" value="Unassembled WGS sequence"/>
</dbReference>
<evidence type="ECO:0000313" key="4">
    <source>
        <dbReference type="Proteomes" id="UP000753196"/>
    </source>
</evidence>
<feature type="transmembrane region" description="Helical" evidence="1">
    <location>
        <begin position="59"/>
        <end position="80"/>
    </location>
</feature>
<keyword evidence="1" id="KW-0812">Transmembrane</keyword>
<feature type="transmembrane region" description="Helical" evidence="1">
    <location>
        <begin position="92"/>
        <end position="112"/>
    </location>
</feature>
<evidence type="ECO:0000256" key="1">
    <source>
        <dbReference type="SAM" id="Phobius"/>
    </source>
</evidence>
<keyword evidence="2" id="KW-0732">Signal</keyword>
<keyword evidence="1" id="KW-0472">Membrane</keyword>
<name>A0A932R245_9BACT</name>
<feature type="chain" id="PRO_5037920932" evidence="2">
    <location>
        <begin position="26"/>
        <end position="188"/>
    </location>
</feature>
<organism evidence="3 4">
    <name type="scientific">Candidatus Sungiibacteriota bacterium</name>
    <dbReference type="NCBI Taxonomy" id="2750080"/>
    <lineage>
        <taxon>Bacteria</taxon>
        <taxon>Candidatus Sungiibacteriota</taxon>
    </lineage>
</organism>
<proteinExistence type="predicted"/>
<reference evidence="3" key="1">
    <citation type="submission" date="2020-07" db="EMBL/GenBank/DDBJ databases">
        <title>Huge and variable diversity of episymbiotic CPR bacteria and DPANN archaea in groundwater ecosystems.</title>
        <authorList>
            <person name="He C.Y."/>
            <person name="Keren R."/>
            <person name="Whittaker M."/>
            <person name="Farag I.F."/>
            <person name="Doudna J."/>
            <person name="Cate J.H.D."/>
            <person name="Banfield J.F."/>
        </authorList>
    </citation>
    <scope>NUCLEOTIDE SEQUENCE</scope>
    <source>
        <strain evidence="3">NC_groundwater_973_Pr1_S-0.2um_54_13</strain>
    </source>
</reference>
<sequence>MRYFTRFIYIILALGPALGAKIAHAETPPPAPVPGLEFLRLPANPTIGQILTSLYERGVILIVIASFIMLTLGGVQYMMAGDKDPTQAKVKMQGAIYGLILALVSFIILNTINPALVSISALSNLPGLQDVHLQGTAPKGAACDNTGFPSKTCGDGLTCGTLDPDPLKCSPSTDGTGTCIENTKICSA</sequence>